<sequence length="100" mass="11622">MAPHVPRKLSGLQREILVCYKSSLKLISTKPPDSRPNWFRFIAHQFHQPAPDFFTIEYKLRRALTQLELYRSSSVREIKCPVEAHHVPLGWVAKGGKKKK</sequence>
<name>A0A9P6NTI6_9BASI</name>
<reference evidence="1" key="1">
    <citation type="submission" date="2013-11" db="EMBL/GenBank/DDBJ databases">
        <title>Genome sequence of the fusiform rust pathogen reveals effectors for host alternation and coevolution with pine.</title>
        <authorList>
            <consortium name="DOE Joint Genome Institute"/>
            <person name="Smith K."/>
            <person name="Pendleton A."/>
            <person name="Kubisiak T."/>
            <person name="Anderson C."/>
            <person name="Salamov A."/>
            <person name="Aerts A."/>
            <person name="Riley R."/>
            <person name="Clum A."/>
            <person name="Lindquist E."/>
            <person name="Ence D."/>
            <person name="Campbell M."/>
            <person name="Kronenberg Z."/>
            <person name="Feau N."/>
            <person name="Dhillon B."/>
            <person name="Hamelin R."/>
            <person name="Burleigh J."/>
            <person name="Smith J."/>
            <person name="Yandell M."/>
            <person name="Nelson C."/>
            <person name="Grigoriev I."/>
            <person name="Davis J."/>
        </authorList>
    </citation>
    <scope>NUCLEOTIDE SEQUENCE</scope>
    <source>
        <strain evidence="1">G11</strain>
    </source>
</reference>
<comment type="caution">
    <text evidence="1">The sequence shown here is derived from an EMBL/GenBank/DDBJ whole genome shotgun (WGS) entry which is preliminary data.</text>
</comment>
<dbReference type="AlphaFoldDB" id="A0A9P6NTI6"/>
<protein>
    <submittedName>
        <fullName evidence="1">Uncharacterized protein</fullName>
    </submittedName>
</protein>
<dbReference type="Proteomes" id="UP000886653">
    <property type="component" value="Unassembled WGS sequence"/>
</dbReference>
<dbReference type="EMBL" id="MU167223">
    <property type="protein sequence ID" value="KAG0150033.1"/>
    <property type="molecule type" value="Genomic_DNA"/>
</dbReference>
<proteinExistence type="predicted"/>
<dbReference type="OrthoDB" id="273010at2759"/>
<keyword evidence="2" id="KW-1185">Reference proteome</keyword>
<organism evidence="1 2">
    <name type="scientific">Cronartium quercuum f. sp. fusiforme G11</name>
    <dbReference type="NCBI Taxonomy" id="708437"/>
    <lineage>
        <taxon>Eukaryota</taxon>
        <taxon>Fungi</taxon>
        <taxon>Dikarya</taxon>
        <taxon>Basidiomycota</taxon>
        <taxon>Pucciniomycotina</taxon>
        <taxon>Pucciniomycetes</taxon>
        <taxon>Pucciniales</taxon>
        <taxon>Coleosporiaceae</taxon>
        <taxon>Cronartium</taxon>
    </lineage>
</organism>
<evidence type="ECO:0000313" key="1">
    <source>
        <dbReference type="EMBL" id="KAG0150033.1"/>
    </source>
</evidence>
<accession>A0A9P6NTI6</accession>
<evidence type="ECO:0000313" key="2">
    <source>
        <dbReference type="Proteomes" id="UP000886653"/>
    </source>
</evidence>
<gene>
    <name evidence="1" type="ORF">CROQUDRAFT_653031</name>
</gene>